<dbReference type="Proteomes" id="UP000821845">
    <property type="component" value="Chromosome 11"/>
</dbReference>
<evidence type="ECO:0000313" key="1">
    <source>
        <dbReference type="EMBL" id="KAH6941355.1"/>
    </source>
</evidence>
<evidence type="ECO:0000313" key="2">
    <source>
        <dbReference type="Proteomes" id="UP000821845"/>
    </source>
</evidence>
<dbReference type="EMBL" id="CM023491">
    <property type="protein sequence ID" value="KAH6941355.1"/>
    <property type="molecule type" value="Genomic_DNA"/>
</dbReference>
<comment type="caution">
    <text evidence="1">The sequence shown here is derived from an EMBL/GenBank/DDBJ whole genome shotgun (WGS) entry which is preliminary data.</text>
</comment>
<keyword evidence="2" id="KW-1185">Reference proteome</keyword>
<reference evidence="1" key="1">
    <citation type="submission" date="2020-05" db="EMBL/GenBank/DDBJ databases">
        <title>Large-scale comparative analyses of tick genomes elucidate their genetic diversity and vector capacities.</title>
        <authorList>
            <person name="Jia N."/>
            <person name="Wang J."/>
            <person name="Shi W."/>
            <person name="Du L."/>
            <person name="Sun Y."/>
            <person name="Zhan W."/>
            <person name="Jiang J."/>
            <person name="Wang Q."/>
            <person name="Zhang B."/>
            <person name="Ji P."/>
            <person name="Sakyi L.B."/>
            <person name="Cui X."/>
            <person name="Yuan T."/>
            <person name="Jiang B."/>
            <person name="Yang W."/>
            <person name="Lam T.T.-Y."/>
            <person name="Chang Q."/>
            <person name="Ding S."/>
            <person name="Wang X."/>
            <person name="Zhu J."/>
            <person name="Ruan X."/>
            <person name="Zhao L."/>
            <person name="Wei J."/>
            <person name="Que T."/>
            <person name="Du C."/>
            <person name="Cheng J."/>
            <person name="Dai P."/>
            <person name="Han X."/>
            <person name="Huang E."/>
            <person name="Gao Y."/>
            <person name="Liu J."/>
            <person name="Shao H."/>
            <person name="Ye R."/>
            <person name="Li L."/>
            <person name="Wei W."/>
            <person name="Wang X."/>
            <person name="Wang C."/>
            <person name="Yang T."/>
            <person name="Huo Q."/>
            <person name="Li W."/>
            <person name="Guo W."/>
            <person name="Chen H."/>
            <person name="Zhou L."/>
            <person name="Ni X."/>
            <person name="Tian J."/>
            <person name="Zhou Y."/>
            <person name="Sheng Y."/>
            <person name="Liu T."/>
            <person name="Pan Y."/>
            <person name="Xia L."/>
            <person name="Li J."/>
            <person name="Zhao F."/>
            <person name="Cao W."/>
        </authorList>
    </citation>
    <scope>NUCLEOTIDE SEQUENCE</scope>
    <source>
        <strain evidence="1">Hyas-2018</strain>
    </source>
</reference>
<sequence>MKAFEASWTHRDRFSHFSEYIEGEAFKWCLTEIFSNVETWDDIRRDMQNHFATTDGDAFRLFLHYRLKGGLTIKEY</sequence>
<organism evidence="1 2">
    <name type="scientific">Hyalomma asiaticum</name>
    <name type="common">Tick</name>
    <dbReference type="NCBI Taxonomy" id="266040"/>
    <lineage>
        <taxon>Eukaryota</taxon>
        <taxon>Metazoa</taxon>
        <taxon>Ecdysozoa</taxon>
        <taxon>Arthropoda</taxon>
        <taxon>Chelicerata</taxon>
        <taxon>Arachnida</taxon>
        <taxon>Acari</taxon>
        <taxon>Parasitiformes</taxon>
        <taxon>Ixodida</taxon>
        <taxon>Ixodoidea</taxon>
        <taxon>Ixodidae</taxon>
        <taxon>Hyalomminae</taxon>
        <taxon>Hyalomma</taxon>
    </lineage>
</organism>
<proteinExistence type="predicted"/>
<gene>
    <name evidence="1" type="ORF">HPB50_016953</name>
</gene>
<name>A0ACB7T3A1_HYAAI</name>
<accession>A0ACB7T3A1</accession>
<protein>
    <submittedName>
        <fullName evidence="1">Uncharacterized protein</fullName>
    </submittedName>
</protein>